<name>A0A7D0J9X8_9CAUD</name>
<dbReference type="GO" id="GO:0004519">
    <property type="term" value="F:endonuclease activity"/>
    <property type="evidence" value="ECO:0007669"/>
    <property type="project" value="UniProtKB-KW"/>
</dbReference>
<feature type="domain" description="HNH nuclease" evidence="1">
    <location>
        <begin position="80"/>
        <end position="133"/>
    </location>
</feature>
<organism evidence="2 3">
    <name type="scientific">Escherichia phage vB_EcoM_4HA13</name>
    <dbReference type="NCBI Taxonomy" id="2601675"/>
    <lineage>
        <taxon>Viruses</taxon>
        <taxon>Duplodnaviria</taxon>
        <taxon>Heunggongvirae</taxon>
        <taxon>Uroviricota</taxon>
        <taxon>Caudoviricetes</taxon>
        <taxon>Chaseviridae</taxon>
        <taxon>Cleopatravirinae</taxon>
        <taxon>Sabourvirus</taxon>
        <taxon>Sabourvirus sv4HA13</taxon>
    </lineage>
</organism>
<keyword evidence="2" id="KW-0378">Hydrolase</keyword>
<dbReference type="SMART" id="SM00507">
    <property type="entry name" value="HNHc"/>
    <property type="match status" value="1"/>
</dbReference>
<dbReference type="Proteomes" id="UP000509770">
    <property type="component" value="Segment"/>
</dbReference>
<keyword evidence="3" id="KW-1185">Reference proteome</keyword>
<reference evidence="2" key="1">
    <citation type="submission" date="2019-07" db="EMBL/GenBank/DDBJ databases">
        <authorList>
            <person name="Lin J."/>
            <person name="Cucic S."/>
            <person name="Klem A."/>
            <person name="Kropinski A."/>
            <person name="Anany H."/>
        </authorList>
    </citation>
    <scope>NUCLEOTIDE SEQUENCE [LARGE SCALE GENOMIC DNA]</scope>
</reference>
<keyword evidence="2" id="KW-0540">Nuclease</keyword>
<dbReference type="InterPro" id="IPR003615">
    <property type="entry name" value="HNH_nuc"/>
</dbReference>
<evidence type="ECO:0000313" key="3">
    <source>
        <dbReference type="Proteomes" id="UP000509770"/>
    </source>
</evidence>
<evidence type="ECO:0000259" key="1">
    <source>
        <dbReference type="SMART" id="SM00507"/>
    </source>
</evidence>
<accession>A0A7D0J9X8</accession>
<protein>
    <submittedName>
        <fullName evidence="2">HNH endonuclease</fullName>
    </submittedName>
</protein>
<evidence type="ECO:0000313" key="2">
    <source>
        <dbReference type="EMBL" id="QEM43011.1"/>
    </source>
</evidence>
<keyword evidence="2" id="KW-0255">Endonuclease</keyword>
<gene>
    <name evidence="2" type="ORF">AC4HA13_0040</name>
</gene>
<dbReference type="EMBL" id="MN136198">
    <property type="protein sequence ID" value="QEM43011.1"/>
    <property type="molecule type" value="Genomic_DNA"/>
</dbReference>
<proteinExistence type="predicted"/>
<dbReference type="CDD" id="cd00085">
    <property type="entry name" value="HNHc"/>
    <property type="match status" value="1"/>
</dbReference>
<sequence length="145" mass="16629">MKRNYSPKKCPCGNVFIPTGPRSSKCKPCSKIVEQESRDRSYIKHCLNTGINCGAGTGNFEHAKGSESKCYSSGKGNYVRARKEMLEDLKCCERCGKNLINVHYTKRVIHHRDHDRSNNVRSNFELLCKRCHQLHHDCHDAFMNV</sequence>